<name>A0A814RL39_9BILA</name>
<feature type="region of interest" description="Disordered" evidence="2">
    <location>
        <begin position="420"/>
        <end position="463"/>
    </location>
</feature>
<evidence type="ECO:0000313" key="3">
    <source>
        <dbReference type="EMBL" id="CAF1135442.1"/>
    </source>
</evidence>
<feature type="compositionally biased region" description="Polar residues" evidence="2">
    <location>
        <begin position="12"/>
        <end position="21"/>
    </location>
</feature>
<organism evidence="3 4">
    <name type="scientific">Rotaria sordida</name>
    <dbReference type="NCBI Taxonomy" id="392033"/>
    <lineage>
        <taxon>Eukaryota</taxon>
        <taxon>Metazoa</taxon>
        <taxon>Spiralia</taxon>
        <taxon>Gnathifera</taxon>
        <taxon>Rotifera</taxon>
        <taxon>Eurotatoria</taxon>
        <taxon>Bdelloidea</taxon>
        <taxon>Philodinida</taxon>
        <taxon>Philodinidae</taxon>
        <taxon>Rotaria</taxon>
    </lineage>
</organism>
<sequence length="463" mass="51803">MASNRAGKVNKGSVNSSSTKIIGSRHRSSEATHVLLRELSTRKLLAIQICFLSDAARLKPLTSGRHVSFRDGNGRGQKQGEILIVGTYDEVVTKMNNQTDMNLTDSPQKRPRQDDSFEKKHNHKRGLPSNSSISSNTVEMILTRSPSPLLSILDKDVAVPLSSPTPSFPVITQTTISNSLPSKESTTAINETTIQDNTTNTASLIATQQLTPLPSGLSPLIPTQAKTSINPSSTRPVVASTTIVRKLASSDALKEIKRLQSLVKSKDAEITKLTEEMEKLKEEVKKNAEYSILLPTDDVVIQWVDYLYESIHKAEIRNQLGLDTVATELNIERESLNLCLELGGSDRISTARQIFKQCIDYDEAIQQEHCWQNIDEDLILKICRFVREFFGVNLKFGDDYVRESLSNMMRKDSWKLRNPDKLKTKVKQSRSKHRKTSSKQGEETYSDGYNGSSYVGDDDDEHF</sequence>
<evidence type="ECO:0000313" key="4">
    <source>
        <dbReference type="Proteomes" id="UP000663854"/>
    </source>
</evidence>
<feature type="compositionally biased region" description="Basic residues" evidence="2">
    <location>
        <begin position="424"/>
        <end position="437"/>
    </location>
</feature>
<evidence type="ECO:0000256" key="2">
    <source>
        <dbReference type="SAM" id="MobiDB-lite"/>
    </source>
</evidence>
<reference evidence="3" key="1">
    <citation type="submission" date="2021-02" db="EMBL/GenBank/DDBJ databases">
        <authorList>
            <person name="Nowell W R."/>
        </authorList>
    </citation>
    <scope>NUCLEOTIDE SEQUENCE</scope>
</reference>
<evidence type="ECO:0000256" key="1">
    <source>
        <dbReference type="SAM" id="Coils"/>
    </source>
</evidence>
<dbReference type="AlphaFoldDB" id="A0A814RL39"/>
<gene>
    <name evidence="3" type="ORF">PYM288_LOCUS21434</name>
</gene>
<dbReference type="EMBL" id="CAJNOH010000847">
    <property type="protein sequence ID" value="CAF1135442.1"/>
    <property type="molecule type" value="Genomic_DNA"/>
</dbReference>
<feature type="region of interest" description="Disordered" evidence="2">
    <location>
        <begin position="1"/>
        <end position="30"/>
    </location>
</feature>
<feature type="compositionally biased region" description="Basic and acidic residues" evidence="2">
    <location>
        <begin position="107"/>
        <end position="119"/>
    </location>
</feature>
<comment type="caution">
    <text evidence="3">The sequence shown here is derived from an EMBL/GenBank/DDBJ whole genome shotgun (WGS) entry which is preliminary data.</text>
</comment>
<keyword evidence="1" id="KW-0175">Coiled coil</keyword>
<proteinExistence type="predicted"/>
<feature type="coiled-coil region" evidence="1">
    <location>
        <begin position="256"/>
        <end position="290"/>
    </location>
</feature>
<feature type="region of interest" description="Disordered" evidence="2">
    <location>
        <begin position="98"/>
        <end position="135"/>
    </location>
</feature>
<accession>A0A814RL39</accession>
<protein>
    <submittedName>
        <fullName evidence="3">Uncharacterized protein</fullName>
    </submittedName>
</protein>
<dbReference type="Proteomes" id="UP000663854">
    <property type="component" value="Unassembled WGS sequence"/>
</dbReference>